<dbReference type="PANTHER" id="PTHR10009:SF10">
    <property type="entry name" value="L-DOPACHROME TAUTOMERASE YELLOW-F-RELATED"/>
    <property type="match status" value="1"/>
</dbReference>
<evidence type="ECO:0000256" key="1">
    <source>
        <dbReference type="ARBA" id="ARBA00004613"/>
    </source>
</evidence>
<accession>A0A240PKJ9</accession>
<evidence type="ECO:0000256" key="4">
    <source>
        <dbReference type="ARBA" id="ARBA00022729"/>
    </source>
</evidence>
<proteinExistence type="inferred from homology"/>
<name>A0A240PKJ9_ANOAO</name>
<dbReference type="STRING" id="41427.A0A240PKJ9"/>
<evidence type="ECO:0000313" key="5">
    <source>
        <dbReference type="EnsemblMetazoa" id="AATE021792-PA.1"/>
    </source>
</evidence>
<dbReference type="SUPFAM" id="SSF63829">
    <property type="entry name" value="Calcium-dependent phosphotriesterase"/>
    <property type="match status" value="1"/>
</dbReference>
<organism evidence="5">
    <name type="scientific">Anopheles atroparvus</name>
    <name type="common">European mosquito</name>
    <dbReference type="NCBI Taxonomy" id="41427"/>
    <lineage>
        <taxon>Eukaryota</taxon>
        <taxon>Metazoa</taxon>
        <taxon>Ecdysozoa</taxon>
        <taxon>Arthropoda</taxon>
        <taxon>Hexapoda</taxon>
        <taxon>Insecta</taxon>
        <taxon>Pterygota</taxon>
        <taxon>Neoptera</taxon>
        <taxon>Endopterygota</taxon>
        <taxon>Diptera</taxon>
        <taxon>Nematocera</taxon>
        <taxon>Culicoidea</taxon>
        <taxon>Culicidae</taxon>
        <taxon>Anophelinae</taxon>
        <taxon>Anopheles</taxon>
    </lineage>
</organism>
<dbReference type="VEuPathDB" id="VectorBase:AATE021792"/>
<evidence type="ECO:0000256" key="3">
    <source>
        <dbReference type="ARBA" id="ARBA00022525"/>
    </source>
</evidence>
<dbReference type="AlphaFoldDB" id="A0A240PKJ9"/>
<dbReference type="PANTHER" id="PTHR10009">
    <property type="entry name" value="PROTEIN YELLOW-RELATED"/>
    <property type="match status" value="1"/>
</dbReference>
<evidence type="ECO:0000256" key="2">
    <source>
        <dbReference type="ARBA" id="ARBA00009127"/>
    </source>
</evidence>
<dbReference type="InterPro" id="IPR017996">
    <property type="entry name" value="MRJP/yellow-related"/>
</dbReference>
<dbReference type="GO" id="GO:0005576">
    <property type="term" value="C:extracellular region"/>
    <property type="evidence" value="ECO:0007669"/>
    <property type="project" value="UniProtKB-SubCell"/>
</dbReference>
<dbReference type="EnsemblMetazoa" id="AATE021792-RA">
    <property type="protein sequence ID" value="AATE021792-PA.1"/>
    <property type="gene ID" value="AATE021792"/>
</dbReference>
<reference evidence="5" key="1">
    <citation type="submission" date="2022-08" db="UniProtKB">
        <authorList>
            <consortium name="EnsemblMetazoa"/>
        </authorList>
    </citation>
    <scope>IDENTIFICATION</scope>
    <source>
        <strain evidence="5">EBRO</strain>
    </source>
</reference>
<dbReference type="Gene3D" id="2.120.10.30">
    <property type="entry name" value="TolB, C-terminal domain"/>
    <property type="match status" value="1"/>
</dbReference>
<comment type="similarity">
    <text evidence="2">Belongs to the major royal jelly protein family.</text>
</comment>
<dbReference type="InterPro" id="IPR011042">
    <property type="entry name" value="6-blade_b-propeller_TolB-like"/>
</dbReference>
<keyword evidence="3" id="KW-0964">Secreted</keyword>
<sequence length="449" mass="51202">MDQNILNRFRGKMCRKVPVTIVVCCLTLGAVTLLQPVRGDQFEEVYRWKQLDFNNLTDGDGAPGIIFPDEEDAPAVNGWNEGFTPYYNLPMGATHHKGRLFVTIPRRRPGIPSTLNVIVLDQVPAGEKSPRLTAYPDAFTNELRKAYEPDLKRLVSVYRTRVDRCDRLWFVDTGFLEYPGNRRQVQRPSLWIIDLLQDRKVRQFAIPESVVAEGHGIASVTVDSSDEDCEGAYAYIPDLAFYRLYVYSFREDRMWTFKHEFLSFDPRMTGFSVAGVRFRWNDGIFSLALGPPASDAAQGRTVYFHAMASTSEYQTTTRVLQNETLAKAGAYDHLFTHVGERGIKTQCTIHQYDPATGVLFYAEVNRNSIGCWNSATRFEPENHGIVHLDNQNFIYPSDLTLDSDGELWAMTNTLPRYIYAKLDTEDYNFRIWRQQPVKAIRGTICAPGA</sequence>
<comment type="subcellular location">
    <subcellularLocation>
        <location evidence="1">Secreted</location>
    </subcellularLocation>
</comment>
<keyword evidence="4" id="KW-0732">Signal</keyword>
<dbReference type="Pfam" id="PF03022">
    <property type="entry name" value="MRJP"/>
    <property type="match status" value="1"/>
</dbReference>
<protein>
    <submittedName>
        <fullName evidence="5">Uncharacterized protein</fullName>
    </submittedName>
</protein>